<evidence type="ECO:0000259" key="2">
    <source>
        <dbReference type="Pfam" id="PF12682"/>
    </source>
</evidence>
<dbReference type="Gene3D" id="3.40.50.360">
    <property type="match status" value="1"/>
</dbReference>
<dbReference type="Proteomes" id="UP000028089">
    <property type="component" value="Unassembled WGS sequence"/>
</dbReference>
<organism evidence="3 4">
    <name type="scientific">Streptococcus mitis</name>
    <dbReference type="NCBI Taxonomy" id="28037"/>
    <lineage>
        <taxon>Bacteria</taxon>
        <taxon>Bacillati</taxon>
        <taxon>Bacillota</taxon>
        <taxon>Bacilli</taxon>
        <taxon>Lactobacillales</taxon>
        <taxon>Streptococcaceae</taxon>
        <taxon>Streptococcus</taxon>
        <taxon>Streptococcus mitis group</taxon>
    </lineage>
</organism>
<dbReference type="RefSeq" id="WP_042751159.1">
    <property type="nucleotide sequence ID" value="NZ_JPFY01000013.1"/>
</dbReference>
<evidence type="ECO:0000256" key="1">
    <source>
        <dbReference type="SAM" id="MobiDB-lite"/>
    </source>
</evidence>
<evidence type="ECO:0000313" key="4">
    <source>
        <dbReference type="Proteomes" id="UP000028089"/>
    </source>
</evidence>
<dbReference type="PATRIC" id="fig|28037.93.peg.1122"/>
<feature type="domain" description="Flavodoxin-like" evidence="2">
    <location>
        <begin position="81"/>
        <end position="228"/>
    </location>
</feature>
<feature type="region of interest" description="Disordered" evidence="1">
    <location>
        <begin position="30"/>
        <end position="55"/>
    </location>
</feature>
<dbReference type="AlphaFoldDB" id="A0A081QQ48"/>
<accession>A0A081QQ48</accession>
<feature type="compositionally biased region" description="Low complexity" evidence="1">
    <location>
        <begin position="30"/>
        <end position="52"/>
    </location>
</feature>
<comment type="caution">
    <text evidence="3">The sequence shown here is derived from an EMBL/GenBank/DDBJ whole genome shotgun (WGS) entry which is preliminary data.</text>
</comment>
<name>A0A081QQ48_STRMT</name>
<sequence>MKRRQMIFGIGVVAILAALFTWNFSRGRQSTSTSQRQSTTSSQTATASTSLQTDRDLSGDNDVLVVYFSRTEGVWDGPLEVGHTKVIADYITNATNADQYEIVPKVAYPKEYEATANQAREEQEADARPAIANELPDISGYEIIFIGAPVWWSEYPMIVRTFLDAEAEKLANKTLVPFTTHLGSGLGNTQRQLESQFPNATVLDGFTVRGEDKTVQNAESDITAWLNKIGVRK</sequence>
<reference evidence="3 4" key="1">
    <citation type="submission" date="2014-05" db="EMBL/GenBank/DDBJ databases">
        <authorList>
            <person name="Daugherty S.C."/>
            <person name="Tallon L.J."/>
            <person name="Sadzewicz L."/>
            <person name="Kilian M."/>
            <person name="Tettelin H."/>
        </authorList>
    </citation>
    <scope>NUCLEOTIDE SEQUENCE [LARGE SCALE GENOMIC DNA]</scope>
    <source>
        <strain evidence="3 4">SK578</strain>
    </source>
</reference>
<dbReference type="SUPFAM" id="SSF52218">
    <property type="entry name" value="Flavoproteins"/>
    <property type="match status" value="1"/>
</dbReference>
<protein>
    <submittedName>
        <fullName evidence="3">Flavodoxin family protein</fullName>
    </submittedName>
</protein>
<gene>
    <name evidence="3" type="ORF">SK578_1168</name>
</gene>
<proteinExistence type="predicted"/>
<dbReference type="PANTHER" id="PTHR39201:SF1">
    <property type="entry name" value="FLAVODOXIN-LIKE DOMAIN-CONTAINING PROTEIN"/>
    <property type="match status" value="1"/>
</dbReference>
<dbReference type="GO" id="GO:0010181">
    <property type="term" value="F:FMN binding"/>
    <property type="evidence" value="ECO:0007669"/>
    <property type="project" value="InterPro"/>
</dbReference>
<dbReference type="PANTHER" id="PTHR39201">
    <property type="entry name" value="EXPORTED PROTEIN-RELATED"/>
    <property type="match status" value="1"/>
</dbReference>
<dbReference type="InterPro" id="IPR008254">
    <property type="entry name" value="Flavodoxin/NO_synth"/>
</dbReference>
<dbReference type="EMBL" id="JPFY01000013">
    <property type="protein sequence ID" value="KEQ45071.1"/>
    <property type="molecule type" value="Genomic_DNA"/>
</dbReference>
<dbReference type="InterPro" id="IPR029039">
    <property type="entry name" value="Flavoprotein-like_sf"/>
</dbReference>
<evidence type="ECO:0000313" key="3">
    <source>
        <dbReference type="EMBL" id="KEQ45071.1"/>
    </source>
</evidence>
<dbReference type="GO" id="GO:0016651">
    <property type="term" value="F:oxidoreductase activity, acting on NAD(P)H"/>
    <property type="evidence" value="ECO:0007669"/>
    <property type="project" value="UniProtKB-ARBA"/>
</dbReference>
<dbReference type="Pfam" id="PF12682">
    <property type="entry name" value="Flavodoxin_4"/>
    <property type="match status" value="1"/>
</dbReference>